<evidence type="ECO:0000313" key="2">
    <source>
        <dbReference type="Proteomes" id="UP000193144"/>
    </source>
</evidence>
<keyword evidence="2" id="KW-1185">Reference proteome</keyword>
<gene>
    <name evidence="1" type="ORF">BCR34DRAFT_582704</name>
</gene>
<dbReference type="AlphaFoldDB" id="A0A1Y2A8X9"/>
<protein>
    <submittedName>
        <fullName evidence="1">Uncharacterized protein</fullName>
    </submittedName>
</protein>
<evidence type="ECO:0000313" key="1">
    <source>
        <dbReference type="EMBL" id="ORY18767.1"/>
    </source>
</evidence>
<organism evidence="1 2">
    <name type="scientific">Clohesyomyces aquaticus</name>
    <dbReference type="NCBI Taxonomy" id="1231657"/>
    <lineage>
        <taxon>Eukaryota</taxon>
        <taxon>Fungi</taxon>
        <taxon>Dikarya</taxon>
        <taxon>Ascomycota</taxon>
        <taxon>Pezizomycotina</taxon>
        <taxon>Dothideomycetes</taxon>
        <taxon>Pleosporomycetidae</taxon>
        <taxon>Pleosporales</taxon>
        <taxon>Lindgomycetaceae</taxon>
        <taxon>Clohesyomyces</taxon>
    </lineage>
</organism>
<dbReference type="EMBL" id="MCFA01000005">
    <property type="protein sequence ID" value="ORY18767.1"/>
    <property type="molecule type" value="Genomic_DNA"/>
</dbReference>
<accession>A0A1Y2A8X9</accession>
<dbReference type="OrthoDB" id="341259at2759"/>
<proteinExistence type="predicted"/>
<reference evidence="1 2" key="1">
    <citation type="submission" date="2016-07" db="EMBL/GenBank/DDBJ databases">
        <title>Pervasive Adenine N6-methylation of Active Genes in Fungi.</title>
        <authorList>
            <consortium name="DOE Joint Genome Institute"/>
            <person name="Mondo S.J."/>
            <person name="Dannebaum R.O."/>
            <person name="Kuo R.C."/>
            <person name="Labutti K."/>
            <person name="Haridas S."/>
            <person name="Kuo A."/>
            <person name="Salamov A."/>
            <person name="Ahrendt S.R."/>
            <person name="Lipzen A."/>
            <person name="Sullivan W."/>
            <person name="Andreopoulos W.B."/>
            <person name="Clum A."/>
            <person name="Lindquist E."/>
            <person name="Daum C."/>
            <person name="Ramamoorthy G.K."/>
            <person name="Gryganskyi A."/>
            <person name="Culley D."/>
            <person name="Magnuson J.K."/>
            <person name="James T.Y."/>
            <person name="O'Malley M.A."/>
            <person name="Stajich J.E."/>
            <person name="Spatafora J.W."/>
            <person name="Visel A."/>
            <person name="Grigoriev I.V."/>
        </authorList>
    </citation>
    <scope>NUCLEOTIDE SEQUENCE [LARGE SCALE GENOMIC DNA]</scope>
    <source>
        <strain evidence="1 2">CBS 115471</strain>
    </source>
</reference>
<dbReference type="Proteomes" id="UP000193144">
    <property type="component" value="Unassembled WGS sequence"/>
</dbReference>
<comment type="caution">
    <text evidence="1">The sequence shown here is derived from an EMBL/GenBank/DDBJ whole genome shotgun (WGS) entry which is preliminary data.</text>
</comment>
<name>A0A1Y2A8X9_9PLEO</name>
<sequence>MREEPGAKYRLRWHGHGISACRTAAKTKSVPVCPLANQTGNFQLEAIRVRHNPLDVEKLTAPCSSSTPANDPREICWEFQGTIADFFVTDQEVTKEIQHASVYDAVYGAGPDTIMKDFYGARIQKPPSFRGMHIAVNCRWPSLKIS</sequence>